<reference evidence="3 4" key="1">
    <citation type="submission" date="2017-01" db="EMBL/GenBank/DDBJ databases">
        <title>A new Hymenobacter.</title>
        <authorList>
            <person name="Liang Y."/>
            <person name="Feng F."/>
        </authorList>
    </citation>
    <scope>NUCLEOTIDE SEQUENCE [LARGE SCALE GENOMIC DNA]</scope>
    <source>
        <strain evidence="3">MIMBbqt21</strain>
    </source>
</reference>
<evidence type="ECO:0000256" key="2">
    <source>
        <dbReference type="SAM" id="Phobius"/>
    </source>
</evidence>
<keyword evidence="4" id="KW-1185">Reference proteome</keyword>
<feature type="compositionally biased region" description="Polar residues" evidence="1">
    <location>
        <begin position="129"/>
        <end position="151"/>
    </location>
</feature>
<feature type="compositionally biased region" description="Polar residues" evidence="1">
    <location>
        <begin position="84"/>
        <end position="96"/>
    </location>
</feature>
<dbReference type="EMBL" id="MTSE01000012">
    <property type="protein sequence ID" value="OUJ72227.1"/>
    <property type="molecule type" value="Genomic_DNA"/>
</dbReference>
<keyword evidence="2" id="KW-1133">Transmembrane helix</keyword>
<organism evidence="3 4">
    <name type="scientific">Hymenobacter crusticola</name>
    <dbReference type="NCBI Taxonomy" id="1770526"/>
    <lineage>
        <taxon>Bacteria</taxon>
        <taxon>Pseudomonadati</taxon>
        <taxon>Bacteroidota</taxon>
        <taxon>Cytophagia</taxon>
        <taxon>Cytophagales</taxon>
        <taxon>Hymenobacteraceae</taxon>
        <taxon>Hymenobacter</taxon>
    </lineage>
</organism>
<evidence type="ECO:0008006" key="5">
    <source>
        <dbReference type="Google" id="ProtNLM"/>
    </source>
</evidence>
<proteinExistence type="predicted"/>
<evidence type="ECO:0000313" key="3">
    <source>
        <dbReference type="EMBL" id="OUJ72227.1"/>
    </source>
</evidence>
<feature type="region of interest" description="Disordered" evidence="1">
    <location>
        <begin position="84"/>
        <end position="116"/>
    </location>
</feature>
<feature type="compositionally biased region" description="Polar residues" evidence="1">
    <location>
        <begin position="198"/>
        <end position="218"/>
    </location>
</feature>
<sequence>MDPNSDELYEELRRKLADYGSQPSEEVWAAIRQRVPAAPTPALQVRRRVRRRTVAASLLFLLLSGVLVARYYYQVKWFTQDLSPTAQGPMATTTRGSKVPRPSAALPGGAAPVATTPPADRAIALNVQRNGSPQREASSAALQNSSQTNPEPHSDLRASQDLGTAQPTRRALDATAPGVALAKSKQKQAARAASGKQTSSSETAAQLRSSVADASQTPALERSGEAARTTSSAPLLPDRTANAQVGASESELALLQSLAVSLALPAVQTPLVMPVPSPPTLPPPPAPVGSRLAVQLLAGPALSYRYLGRPGSDTLTNAVEKLERPAESYSAELGVTYTLTPRLTLLTGLGYTEYATRLDLTVKQPVVVYASFQRPVFQYTNGSFNTLYVPDSVASGDTEAEQHVRHRDVYRFVSVPVQVQYQLGTAGRFGYGLLLGASANLYLGGRTTQASGCGCEQDNWHSSGSPFRLVSVGLTAGTTISYRLAERWRLNLQPTFNYLLTPLAQDQTRSARHLLSAGMRTGVSFDLR</sequence>
<dbReference type="Proteomes" id="UP000194873">
    <property type="component" value="Unassembled WGS sequence"/>
</dbReference>
<name>A0A243W9X2_9BACT</name>
<gene>
    <name evidence="3" type="ORF">BXP70_19810</name>
</gene>
<evidence type="ECO:0000313" key="4">
    <source>
        <dbReference type="Proteomes" id="UP000194873"/>
    </source>
</evidence>
<feature type="compositionally biased region" description="Low complexity" evidence="1">
    <location>
        <begin position="180"/>
        <end position="197"/>
    </location>
</feature>
<feature type="compositionally biased region" description="Low complexity" evidence="1">
    <location>
        <begin position="100"/>
        <end position="116"/>
    </location>
</feature>
<feature type="transmembrane region" description="Helical" evidence="2">
    <location>
        <begin position="54"/>
        <end position="73"/>
    </location>
</feature>
<accession>A0A243W9X2</accession>
<feature type="region of interest" description="Disordered" evidence="1">
    <location>
        <begin position="129"/>
        <end position="238"/>
    </location>
</feature>
<protein>
    <recommendedName>
        <fullName evidence="5">Outer membrane protein beta-barrel domain-containing protein</fullName>
    </recommendedName>
</protein>
<comment type="caution">
    <text evidence="3">The sequence shown here is derived from an EMBL/GenBank/DDBJ whole genome shotgun (WGS) entry which is preliminary data.</text>
</comment>
<keyword evidence="2" id="KW-0472">Membrane</keyword>
<dbReference type="AlphaFoldDB" id="A0A243W9X2"/>
<evidence type="ECO:0000256" key="1">
    <source>
        <dbReference type="SAM" id="MobiDB-lite"/>
    </source>
</evidence>
<keyword evidence="2" id="KW-0812">Transmembrane</keyword>